<gene>
    <name evidence="3" type="ORF">P5G59_13670</name>
</gene>
<dbReference type="RefSeq" id="WP_301219536.1">
    <property type="nucleotide sequence ID" value="NZ_JAROCB010000003.1"/>
</dbReference>
<evidence type="ECO:0000259" key="2">
    <source>
        <dbReference type="Pfam" id="PF08327"/>
    </source>
</evidence>
<sequence length="184" mass="20685">MMPQPSGRLVRKDDGVYLVLDRMFKAPIEEVWTYFSRSPRLSSWLGEYTGTGSTGAVRFRMTADRDDANWEDVSILECSPPHRLHADVGPAGGSHRMFVHLTEASGHTTVTVGRRLRSLVEEADEGPRWDYYLDRLVAAHDHKQPPEPAAYGPSMTEHYRMLCRELDRDLRSEAAAARTAAAEG</sequence>
<comment type="similarity">
    <text evidence="1">Belongs to the AHA1 family.</text>
</comment>
<organism evidence="3 4">
    <name type="scientific">Leifsonia virtsii</name>
    <dbReference type="NCBI Taxonomy" id="3035915"/>
    <lineage>
        <taxon>Bacteria</taxon>
        <taxon>Bacillati</taxon>
        <taxon>Actinomycetota</taxon>
        <taxon>Actinomycetes</taxon>
        <taxon>Micrococcales</taxon>
        <taxon>Microbacteriaceae</taxon>
        <taxon>Leifsonia</taxon>
    </lineage>
</organism>
<feature type="domain" description="Activator of Hsp90 ATPase homologue 1/2-like C-terminal" evidence="2">
    <location>
        <begin position="25"/>
        <end position="139"/>
    </location>
</feature>
<dbReference type="EMBL" id="JAROCB010000003">
    <property type="protein sequence ID" value="MDN4598195.1"/>
    <property type="molecule type" value="Genomic_DNA"/>
</dbReference>
<evidence type="ECO:0000256" key="1">
    <source>
        <dbReference type="ARBA" id="ARBA00006817"/>
    </source>
</evidence>
<comment type="caution">
    <text evidence="3">The sequence shown here is derived from an EMBL/GenBank/DDBJ whole genome shotgun (WGS) entry which is preliminary data.</text>
</comment>
<reference evidence="3" key="1">
    <citation type="submission" date="2023-03" db="EMBL/GenBank/DDBJ databases">
        <title>MT1 and MT2 Draft Genomes of Novel Species.</title>
        <authorList>
            <person name="Venkateswaran K."/>
        </authorList>
    </citation>
    <scope>NUCLEOTIDE SEQUENCE</scope>
    <source>
        <strain evidence="3">F6_8S_P_1A</strain>
    </source>
</reference>
<evidence type="ECO:0000313" key="3">
    <source>
        <dbReference type="EMBL" id="MDN4598195.1"/>
    </source>
</evidence>
<dbReference type="Pfam" id="PF08327">
    <property type="entry name" value="AHSA1"/>
    <property type="match status" value="1"/>
</dbReference>
<dbReference type="InterPro" id="IPR023393">
    <property type="entry name" value="START-like_dom_sf"/>
</dbReference>
<accession>A0ABT8IZH9</accession>
<evidence type="ECO:0000313" key="4">
    <source>
        <dbReference type="Proteomes" id="UP001174210"/>
    </source>
</evidence>
<dbReference type="SUPFAM" id="SSF55961">
    <property type="entry name" value="Bet v1-like"/>
    <property type="match status" value="1"/>
</dbReference>
<dbReference type="Gene3D" id="3.30.530.20">
    <property type="match status" value="1"/>
</dbReference>
<keyword evidence="4" id="KW-1185">Reference proteome</keyword>
<dbReference type="InterPro" id="IPR013538">
    <property type="entry name" value="ASHA1/2-like_C"/>
</dbReference>
<dbReference type="Proteomes" id="UP001174210">
    <property type="component" value="Unassembled WGS sequence"/>
</dbReference>
<name>A0ABT8IZH9_9MICO</name>
<proteinExistence type="inferred from homology"/>
<protein>
    <submittedName>
        <fullName evidence="3">SRPBCC domain-containing protein</fullName>
    </submittedName>
</protein>